<gene>
    <name evidence="1" type="ORF">VNO80_16480</name>
</gene>
<protein>
    <submittedName>
        <fullName evidence="1">Uncharacterized protein</fullName>
    </submittedName>
</protein>
<dbReference type="AlphaFoldDB" id="A0AAN9R2S4"/>
<name>A0AAN9R2S4_PHACN</name>
<keyword evidence="2" id="KW-1185">Reference proteome</keyword>
<dbReference type="EMBL" id="JAYMYR010000006">
    <property type="protein sequence ID" value="KAK7357197.1"/>
    <property type="molecule type" value="Genomic_DNA"/>
</dbReference>
<evidence type="ECO:0000313" key="2">
    <source>
        <dbReference type="Proteomes" id="UP001374584"/>
    </source>
</evidence>
<reference evidence="1 2" key="1">
    <citation type="submission" date="2024-01" db="EMBL/GenBank/DDBJ databases">
        <title>The genomes of 5 underutilized Papilionoideae crops provide insights into root nodulation and disease resistanc.</title>
        <authorList>
            <person name="Jiang F."/>
        </authorList>
    </citation>
    <scope>NUCLEOTIDE SEQUENCE [LARGE SCALE GENOMIC DNA]</scope>
    <source>
        <strain evidence="1">JINMINGXINNONG_FW02</strain>
        <tissue evidence="1">Leaves</tissue>
    </source>
</reference>
<comment type="caution">
    <text evidence="1">The sequence shown here is derived from an EMBL/GenBank/DDBJ whole genome shotgun (WGS) entry which is preliminary data.</text>
</comment>
<sequence length="135" mass="14537">MALRISLMPKSYLLEAVAVAVPRLICMIRSERLCLILFSAPGSQSIGPSAITYSFNNESEGTQDFSNATIKIERCSCASTSRVRVGVIASSFNNKGNGIQNFSNATIIIIGNCCGSLGLHGITFHCFFLRVLVTL</sequence>
<accession>A0AAN9R2S4</accession>
<evidence type="ECO:0000313" key="1">
    <source>
        <dbReference type="EMBL" id="KAK7357197.1"/>
    </source>
</evidence>
<proteinExistence type="predicted"/>
<organism evidence="1 2">
    <name type="scientific">Phaseolus coccineus</name>
    <name type="common">Scarlet runner bean</name>
    <name type="synonym">Phaseolus multiflorus</name>
    <dbReference type="NCBI Taxonomy" id="3886"/>
    <lineage>
        <taxon>Eukaryota</taxon>
        <taxon>Viridiplantae</taxon>
        <taxon>Streptophyta</taxon>
        <taxon>Embryophyta</taxon>
        <taxon>Tracheophyta</taxon>
        <taxon>Spermatophyta</taxon>
        <taxon>Magnoliopsida</taxon>
        <taxon>eudicotyledons</taxon>
        <taxon>Gunneridae</taxon>
        <taxon>Pentapetalae</taxon>
        <taxon>rosids</taxon>
        <taxon>fabids</taxon>
        <taxon>Fabales</taxon>
        <taxon>Fabaceae</taxon>
        <taxon>Papilionoideae</taxon>
        <taxon>50 kb inversion clade</taxon>
        <taxon>NPAAA clade</taxon>
        <taxon>indigoferoid/millettioid clade</taxon>
        <taxon>Phaseoleae</taxon>
        <taxon>Phaseolus</taxon>
    </lineage>
</organism>
<dbReference type="Proteomes" id="UP001374584">
    <property type="component" value="Unassembled WGS sequence"/>
</dbReference>